<dbReference type="PANTHER" id="PTHR21192">
    <property type="entry name" value="NUCLEAR PROTEIN E3-3"/>
    <property type="match status" value="1"/>
</dbReference>
<evidence type="ECO:0000313" key="1">
    <source>
        <dbReference type="EMBL" id="NYE84511.1"/>
    </source>
</evidence>
<dbReference type="Gene3D" id="3.40.1230.10">
    <property type="entry name" value="MTH938-like"/>
    <property type="match status" value="1"/>
</dbReference>
<organism evidence="1 2">
    <name type="scientific">Pigmentiphaga litoralis</name>
    <dbReference type="NCBI Taxonomy" id="516702"/>
    <lineage>
        <taxon>Bacteria</taxon>
        <taxon>Pseudomonadati</taxon>
        <taxon>Pseudomonadota</taxon>
        <taxon>Betaproteobacteria</taxon>
        <taxon>Burkholderiales</taxon>
        <taxon>Alcaligenaceae</taxon>
        <taxon>Pigmentiphaga</taxon>
    </lineage>
</organism>
<dbReference type="InterPro" id="IPR007523">
    <property type="entry name" value="NDUFAF3/AAMDC"/>
</dbReference>
<dbReference type="EMBL" id="JACBYR010000001">
    <property type="protein sequence ID" value="NYE84511.1"/>
    <property type="molecule type" value="Genomic_DNA"/>
</dbReference>
<reference evidence="1 2" key="1">
    <citation type="submission" date="2020-07" db="EMBL/GenBank/DDBJ databases">
        <title>Genomic Encyclopedia of Type Strains, Phase IV (KMG-V): Genome sequencing to study the core and pangenomes of soil and plant-associated prokaryotes.</title>
        <authorList>
            <person name="Whitman W."/>
        </authorList>
    </citation>
    <scope>NUCLEOTIDE SEQUENCE [LARGE SCALE GENOMIC DNA]</scope>
    <source>
        <strain evidence="1 2">SAS40</strain>
    </source>
</reference>
<name>A0A7Y9LPT0_9BURK</name>
<dbReference type="RefSeq" id="WP_179588190.1">
    <property type="nucleotide sequence ID" value="NZ_JACBYR010000001.1"/>
</dbReference>
<dbReference type="Pfam" id="PF04430">
    <property type="entry name" value="DUF498"/>
    <property type="match status" value="1"/>
</dbReference>
<dbReference type="Proteomes" id="UP000542125">
    <property type="component" value="Unassembled WGS sequence"/>
</dbReference>
<dbReference type="CDD" id="cd05560">
    <property type="entry name" value="Xcc1710_like"/>
    <property type="match status" value="1"/>
</dbReference>
<protein>
    <recommendedName>
        <fullName evidence="3">Xcc1710-like domain-containing protein</fullName>
    </recommendedName>
</protein>
<dbReference type="AlphaFoldDB" id="A0A7Y9LPT0"/>
<gene>
    <name evidence="1" type="ORF">FHW18_003782</name>
</gene>
<proteinExistence type="predicted"/>
<dbReference type="PANTHER" id="PTHR21192:SF2">
    <property type="entry name" value="NADH DEHYDROGENASE [UBIQUINONE] 1 ALPHA SUBCOMPLEX ASSEMBLY FACTOR 3"/>
    <property type="match status" value="1"/>
</dbReference>
<evidence type="ECO:0008006" key="3">
    <source>
        <dbReference type="Google" id="ProtNLM"/>
    </source>
</evidence>
<keyword evidence="2" id="KW-1185">Reference proteome</keyword>
<dbReference type="SUPFAM" id="SSF64076">
    <property type="entry name" value="MTH938-like"/>
    <property type="match status" value="1"/>
</dbReference>
<evidence type="ECO:0000313" key="2">
    <source>
        <dbReference type="Proteomes" id="UP000542125"/>
    </source>
</evidence>
<accession>A0A7Y9LPT0</accession>
<dbReference type="InterPro" id="IPR036748">
    <property type="entry name" value="MTH938-like_sf"/>
</dbReference>
<sequence length="127" mass="13782">MKLHSDPNTSLNTVTGYGDGYIEVNKTEYAHAVVFGPEGDVVRWSPESVEQIDAAAMAQLVDLETKPLPEVLLIGTGNKQRFLSPALLRPLLKAGVGVEMMDSQAASRTYNILMSEDRRVVVALLPG</sequence>
<comment type="caution">
    <text evidence="1">The sequence shown here is derived from an EMBL/GenBank/DDBJ whole genome shotgun (WGS) entry which is preliminary data.</text>
</comment>